<proteinExistence type="predicted"/>
<dbReference type="Proteomes" id="UP000177458">
    <property type="component" value="Unassembled WGS sequence"/>
</dbReference>
<name>A0A1F4UWN8_UNCKA</name>
<protein>
    <submittedName>
        <fullName evidence="1">Uncharacterized protein</fullName>
    </submittedName>
</protein>
<accession>A0A1F4UWN8</accession>
<evidence type="ECO:0000313" key="2">
    <source>
        <dbReference type="Proteomes" id="UP000177458"/>
    </source>
</evidence>
<reference evidence="1 2" key="1">
    <citation type="journal article" date="2016" name="Nat. Commun.">
        <title>Thousands of microbial genomes shed light on interconnected biogeochemical processes in an aquifer system.</title>
        <authorList>
            <person name="Anantharaman K."/>
            <person name="Brown C.T."/>
            <person name="Hug L.A."/>
            <person name="Sharon I."/>
            <person name="Castelle C.J."/>
            <person name="Probst A.J."/>
            <person name="Thomas B.C."/>
            <person name="Singh A."/>
            <person name="Wilkins M.J."/>
            <person name="Karaoz U."/>
            <person name="Brodie E.L."/>
            <person name="Williams K.H."/>
            <person name="Hubbard S.S."/>
            <person name="Banfield J.F."/>
        </authorList>
    </citation>
    <scope>NUCLEOTIDE SEQUENCE [LARGE SCALE GENOMIC DNA]</scope>
</reference>
<gene>
    <name evidence="1" type="ORF">A3A69_00715</name>
</gene>
<comment type="caution">
    <text evidence="1">The sequence shown here is derived from an EMBL/GenBank/DDBJ whole genome shotgun (WGS) entry which is preliminary data.</text>
</comment>
<evidence type="ECO:0000313" key="1">
    <source>
        <dbReference type="EMBL" id="OGC48613.1"/>
    </source>
</evidence>
<dbReference type="AlphaFoldDB" id="A0A1F4UWN8"/>
<sequence>MSNGAVTEEKTTVFLEAYAATELQSLEVAELNLATSDHELTPQELAEYFEQRVRTNSALIELYSAREMPEYEKEDGSEFTNTTPKGKAMHENTWLEYFADKLRNSKSIEEFKSAASGTSNSKDVAEELYFARAHVKHKDHTVDAYHLERVIAELIGDEKWQKIVSRELKLPNRASLDPQSYFESGF</sequence>
<organism evidence="1 2">
    <name type="scientific">candidate division WWE3 bacterium RIFCSPLOWO2_01_FULL_37_15</name>
    <dbReference type="NCBI Taxonomy" id="1802622"/>
    <lineage>
        <taxon>Bacteria</taxon>
        <taxon>Katanobacteria</taxon>
    </lineage>
</organism>
<dbReference type="EMBL" id="MEVF01000037">
    <property type="protein sequence ID" value="OGC48613.1"/>
    <property type="molecule type" value="Genomic_DNA"/>
</dbReference>